<gene>
    <name evidence="3" type="ORF">F2Q69_00037123</name>
</gene>
<accession>A0A8S9SMU7</accession>
<comment type="caution">
    <text evidence="3">The sequence shown here is derived from an EMBL/GenBank/DDBJ whole genome shotgun (WGS) entry which is preliminary data.</text>
</comment>
<dbReference type="EMBL" id="QGKX02000004">
    <property type="protein sequence ID" value="KAF3602177.1"/>
    <property type="molecule type" value="Genomic_DNA"/>
</dbReference>
<feature type="compositionally biased region" description="Polar residues" evidence="1">
    <location>
        <begin position="131"/>
        <end position="144"/>
    </location>
</feature>
<reference evidence="3" key="1">
    <citation type="submission" date="2019-12" db="EMBL/GenBank/DDBJ databases">
        <title>Genome sequencing and annotation of Brassica cretica.</title>
        <authorList>
            <person name="Studholme D.J."/>
            <person name="Sarris P."/>
        </authorList>
    </citation>
    <scope>NUCLEOTIDE SEQUENCE</scope>
    <source>
        <strain evidence="3">PFS-109/04</strain>
        <tissue evidence="3">Leaf</tissue>
    </source>
</reference>
<evidence type="ECO:0000313" key="3">
    <source>
        <dbReference type="EMBL" id="KAF3602177.1"/>
    </source>
</evidence>
<evidence type="ECO:0000313" key="4">
    <source>
        <dbReference type="Proteomes" id="UP000712600"/>
    </source>
</evidence>
<sequence length="174" mass="19612">MGTLTVQHIDSNRSYVTGGDFNCMVDLEKRSCACKQYDLDKIPYEHAIKWLNVGKLLKLPCQVCLPPTIGKQRGRLKMKRYLSAIEKAKRIKRKLLKKKNQTITTSNPPPATKEGNQSSRITSTKKRGRNQAPSTPIRQKQTNLPRRMPSTNPSSKKKPKYSAKIIVPITPSPG</sequence>
<dbReference type="AlphaFoldDB" id="A0A8S9SMU7"/>
<dbReference type="InterPro" id="IPR006564">
    <property type="entry name" value="Znf_PMZ"/>
</dbReference>
<organism evidence="3 4">
    <name type="scientific">Brassica cretica</name>
    <name type="common">Mustard</name>
    <dbReference type="NCBI Taxonomy" id="69181"/>
    <lineage>
        <taxon>Eukaryota</taxon>
        <taxon>Viridiplantae</taxon>
        <taxon>Streptophyta</taxon>
        <taxon>Embryophyta</taxon>
        <taxon>Tracheophyta</taxon>
        <taxon>Spermatophyta</taxon>
        <taxon>Magnoliopsida</taxon>
        <taxon>eudicotyledons</taxon>
        <taxon>Gunneridae</taxon>
        <taxon>Pentapetalae</taxon>
        <taxon>rosids</taxon>
        <taxon>malvids</taxon>
        <taxon>Brassicales</taxon>
        <taxon>Brassicaceae</taxon>
        <taxon>Brassiceae</taxon>
        <taxon>Brassica</taxon>
    </lineage>
</organism>
<evidence type="ECO:0000259" key="2">
    <source>
        <dbReference type="SMART" id="SM00575"/>
    </source>
</evidence>
<dbReference type="SMART" id="SM00575">
    <property type="entry name" value="ZnF_PMZ"/>
    <property type="match status" value="1"/>
</dbReference>
<proteinExistence type="predicted"/>
<feature type="domain" description="Zinc finger PMZ-type" evidence="2">
    <location>
        <begin position="30"/>
        <end position="57"/>
    </location>
</feature>
<dbReference type="GO" id="GO:0008270">
    <property type="term" value="F:zinc ion binding"/>
    <property type="evidence" value="ECO:0007669"/>
    <property type="project" value="InterPro"/>
</dbReference>
<evidence type="ECO:0000256" key="1">
    <source>
        <dbReference type="SAM" id="MobiDB-lite"/>
    </source>
</evidence>
<dbReference type="Proteomes" id="UP000712600">
    <property type="component" value="Unassembled WGS sequence"/>
</dbReference>
<feature type="region of interest" description="Disordered" evidence="1">
    <location>
        <begin position="93"/>
        <end position="174"/>
    </location>
</feature>
<name>A0A8S9SMU7_BRACR</name>
<protein>
    <recommendedName>
        <fullName evidence="2">Zinc finger PMZ-type domain-containing protein</fullName>
    </recommendedName>
</protein>